<dbReference type="Proteomes" id="UP000060699">
    <property type="component" value="Chromosome"/>
</dbReference>
<dbReference type="NCBIfam" id="TIGR00765">
    <property type="entry name" value="yihY_not_rbn"/>
    <property type="match status" value="1"/>
</dbReference>
<dbReference type="RefSeq" id="WP_233441644.1">
    <property type="nucleotide sequence ID" value="NZ_QUMT01000002.1"/>
</dbReference>
<evidence type="ECO:0000256" key="1">
    <source>
        <dbReference type="ARBA" id="ARBA00004651"/>
    </source>
</evidence>
<protein>
    <submittedName>
        <fullName evidence="6">Ribonuclease BN</fullName>
    </submittedName>
</protein>
<dbReference type="KEGG" id="rdp:RD2015_2026"/>
<dbReference type="PATRIC" id="fig|76731.3.peg.2077"/>
<gene>
    <name evidence="6" type="ORF">RD2015_2026</name>
</gene>
<evidence type="ECO:0000256" key="4">
    <source>
        <dbReference type="ARBA" id="ARBA00022989"/>
    </source>
</evidence>
<keyword evidence="3" id="KW-0812">Transmembrane</keyword>
<keyword evidence="7" id="KW-1185">Reference proteome</keyword>
<dbReference type="EMBL" id="CP013729">
    <property type="protein sequence ID" value="ALV06502.1"/>
    <property type="molecule type" value="Genomic_DNA"/>
</dbReference>
<evidence type="ECO:0000256" key="5">
    <source>
        <dbReference type="ARBA" id="ARBA00023136"/>
    </source>
</evidence>
<dbReference type="PANTHER" id="PTHR30213:SF1">
    <property type="entry name" value="INNER MEMBRANE PROTEIN YHJD"/>
    <property type="match status" value="1"/>
</dbReference>
<name>A0A0U3CYQ2_9BURK</name>
<dbReference type="PANTHER" id="PTHR30213">
    <property type="entry name" value="INNER MEMBRANE PROTEIN YHJD"/>
    <property type="match status" value="1"/>
</dbReference>
<evidence type="ECO:0000313" key="7">
    <source>
        <dbReference type="Proteomes" id="UP000060699"/>
    </source>
</evidence>
<dbReference type="STRING" id="76731.RD2015_2026"/>
<keyword evidence="4" id="KW-1133">Transmembrane helix</keyword>
<dbReference type="GO" id="GO:0005886">
    <property type="term" value="C:plasma membrane"/>
    <property type="evidence" value="ECO:0007669"/>
    <property type="project" value="UniProtKB-SubCell"/>
</dbReference>
<evidence type="ECO:0000256" key="2">
    <source>
        <dbReference type="ARBA" id="ARBA00022475"/>
    </source>
</evidence>
<reference evidence="6 7" key="1">
    <citation type="submission" date="2015-12" db="EMBL/GenBank/DDBJ databases">
        <title>Complete genome of Roseateles depolymerans KCTC 42856.</title>
        <authorList>
            <person name="Kim K.M."/>
        </authorList>
    </citation>
    <scope>NUCLEOTIDE SEQUENCE [LARGE SCALE GENOMIC DNA]</scope>
    <source>
        <strain evidence="6 7">KCTC 42856</strain>
    </source>
</reference>
<dbReference type="AlphaFoldDB" id="A0A0U3CYQ2"/>
<keyword evidence="2" id="KW-1003">Cell membrane</keyword>
<dbReference type="InterPro" id="IPR017039">
    <property type="entry name" value="Virul_fac_BrkB"/>
</dbReference>
<keyword evidence="5" id="KW-0472">Membrane</keyword>
<evidence type="ECO:0000313" key="6">
    <source>
        <dbReference type="EMBL" id="ALV06502.1"/>
    </source>
</evidence>
<dbReference type="PIRSF" id="PIRSF035875">
    <property type="entry name" value="RNase_BN"/>
    <property type="match status" value="1"/>
</dbReference>
<dbReference type="Pfam" id="PF03631">
    <property type="entry name" value="Virul_fac_BrkB"/>
    <property type="match status" value="1"/>
</dbReference>
<sequence>MTVARAAQDEGWGRYYPCSLWASPVRRFIIKLPHPLREAAELVTEAAQGWSDDNVPSMGAALAYYTLFSIAPLLLIVIAVAGLVFGEQAARGEVMDQLSDLIGLQGAMAVEDLLKRVNRPEEGGWAAVIGTVVLIIGATSVFAELQNSLSRIWKVPPPKSIPVWRSLWTVIRRRLLSLGLIMGLGFLSMISMVASAALAAMGKWWTPWLGDDFLLLAQVLNAVLSYALITVMFAVIYKWVPDVPIRWRDVWVGALITAALFSLGKSLIGLYIGRSAVSSAYGAAASLVVMMLWVYYSTQVFLMGAELSWAFSRRHSLKEHAMAIEAGLE</sequence>
<accession>A0A0U3CYQ2</accession>
<proteinExistence type="predicted"/>
<organism evidence="6 7">
    <name type="scientific">Roseateles depolymerans</name>
    <dbReference type="NCBI Taxonomy" id="76731"/>
    <lineage>
        <taxon>Bacteria</taxon>
        <taxon>Pseudomonadati</taxon>
        <taxon>Pseudomonadota</taxon>
        <taxon>Betaproteobacteria</taxon>
        <taxon>Burkholderiales</taxon>
        <taxon>Sphaerotilaceae</taxon>
        <taxon>Roseateles</taxon>
    </lineage>
</organism>
<comment type="subcellular location">
    <subcellularLocation>
        <location evidence="1">Cell membrane</location>
        <topology evidence="1">Multi-pass membrane protein</topology>
    </subcellularLocation>
</comment>
<evidence type="ECO:0000256" key="3">
    <source>
        <dbReference type="ARBA" id="ARBA00022692"/>
    </source>
</evidence>